<organism evidence="8 9">
    <name type="scientific">Bimuria novae-zelandiae CBS 107.79</name>
    <dbReference type="NCBI Taxonomy" id="1447943"/>
    <lineage>
        <taxon>Eukaryota</taxon>
        <taxon>Fungi</taxon>
        <taxon>Dikarya</taxon>
        <taxon>Ascomycota</taxon>
        <taxon>Pezizomycotina</taxon>
        <taxon>Dothideomycetes</taxon>
        <taxon>Pleosporomycetidae</taxon>
        <taxon>Pleosporales</taxon>
        <taxon>Massarineae</taxon>
        <taxon>Didymosphaeriaceae</taxon>
        <taxon>Bimuria</taxon>
    </lineage>
</organism>
<dbReference type="Pfam" id="PF09135">
    <property type="entry name" value="Alb1"/>
    <property type="match status" value="1"/>
</dbReference>
<keyword evidence="6" id="KW-0539">Nucleus</keyword>
<dbReference type="GO" id="GO:0005737">
    <property type="term" value="C:cytoplasm"/>
    <property type="evidence" value="ECO:0007669"/>
    <property type="project" value="UniProtKB-SubCell"/>
</dbReference>
<dbReference type="OrthoDB" id="5304887at2759"/>
<dbReference type="PANTHER" id="PTHR28280:SF1">
    <property type="entry name" value="SHUTTLING PRE-60S FACTOR ECM1"/>
    <property type="match status" value="1"/>
</dbReference>
<dbReference type="PANTHER" id="PTHR28280">
    <property type="entry name" value="SHUTTLING PRE-60S FACTOR ECM1"/>
    <property type="match status" value="1"/>
</dbReference>
<evidence type="ECO:0000256" key="1">
    <source>
        <dbReference type="ARBA" id="ARBA00004123"/>
    </source>
</evidence>
<dbReference type="InterPro" id="IPR022784">
    <property type="entry name" value="Ribosome_bgen_Alb1"/>
</dbReference>
<feature type="compositionally biased region" description="Basic residues" evidence="7">
    <location>
        <begin position="1"/>
        <end position="20"/>
    </location>
</feature>
<keyword evidence="3" id="KW-0813">Transport</keyword>
<evidence type="ECO:0000256" key="7">
    <source>
        <dbReference type="SAM" id="MobiDB-lite"/>
    </source>
</evidence>
<dbReference type="EMBL" id="ML976723">
    <property type="protein sequence ID" value="KAF1968169.1"/>
    <property type="molecule type" value="Genomic_DNA"/>
</dbReference>
<evidence type="ECO:0000313" key="8">
    <source>
        <dbReference type="EMBL" id="KAF1968169.1"/>
    </source>
</evidence>
<dbReference type="AlphaFoldDB" id="A0A6A5UW16"/>
<feature type="compositionally biased region" description="Low complexity" evidence="7">
    <location>
        <begin position="21"/>
        <end position="46"/>
    </location>
</feature>
<dbReference type="GO" id="GO:0030687">
    <property type="term" value="C:preribosome, large subunit precursor"/>
    <property type="evidence" value="ECO:0007669"/>
    <property type="project" value="TreeGrafter"/>
</dbReference>
<proteinExistence type="predicted"/>
<accession>A0A6A5UW16</accession>
<evidence type="ECO:0000256" key="4">
    <source>
        <dbReference type="ARBA" id="ARBA00022490"/>
    </source>
</evidence>
<evidence type="ECO:0000256" key="5">
    <source>
        <dbReference type="ARBA" id="ARBA00022517"/>
    </source>
</evidence>
<keyword evidence="9" id="KW-1185">Reference proteome</keyword>
<dbReference type="GO" id="GO:0005730">
    <property type="term" value="C:nucleolus"/>
    <property type="evidence" value="ECO:0007669"/>
    <property type="project" value="TreeGrafter"/>
</dbReference>
<evidence type="ECO:0000313" key="9">
    <source>
        <dbReference type="Proteomes" id="UP000800036"/>
    </source>
</evidence>
<dbReference type="Proteomes" id="UP000800036">
    <property type="component" value="Unassembled WGS sequence"/>
</dbReference>
<keyword evidence="5" id="KW-0690">Ribosome biogenesis</keyword>
<sequence>MAKTAKVKKRQPSVHSRAARRASSPSLPTTKSTTTTTTTTTTRASASPPPHPASIKPHVLAARSAGITKSRSGKPLKRAQRLRALKGAERAEENLDKLGVKVAKSVGRERKVRDRRKGWEEVNEVKRKKAAKDKGVGVGNAFGALGEEEDGEGRMAWRDVEMDEDVEVEGQGGEVKALEAGAGEGAQEVDVVAASVPLPVEEDELL</sequence>
<gene>
    <name evidence="8" type="ORF">BU23DRAFT_592232</name>
</gene>
<feature type="region of interest" description="Disordered" evidence="7">
    <location>
        <begin position="1"/>
        <end position="78"/>
    </location>
</feature>
<keyword evidence="4" id="KW-0963">Cytoplasm</keyword>
<evidence type="ECO:0000256" key="3">
    <source>
        <dbReference type="ARBA" id="ARBA00022448"/>
    </source>
</evidence>
<comment type="subcellular location">
    <subcellularLocation>
        <location evidence="2">Cytoplasm</location>
    </subcellularLocation>
    <subcellularLocation>
        <location evidence="1">Nucleus</location>
    </subcellularLocation>
</comment>
<dbReference type="InterPro" id="IPR053278">
    <property type="entry name" value="Pre-60S_factor_ECM1"/>
</dbReference>
<protein>
    <recommendedName>
        <fullName evidence="10">Ribosome biogenesis protein Alb1</fullName>
    </recommendedName>
</protein>
<reference evidence="8" key="1">
    <citation type="journal article" date="2020" name="Stud. Mycol.">
        <title>101 Dothideomycetes genomes: a test case for predicting lifestyles and emergence of pathogens.</title>
        <authorList>
            <person name="Haridas S."/>
            <person name="Albert R."/>
            <person name="Binder M."/>
            <person name="Bloem J."/>
            <person name="Labutti K."/>
            <person name="Salamov A."/>
            <person name="Andreopoulos B."/>
            <person name="Baker S."/>
            <person name="Barry K."/>
            <person name="Bills G."/>
            <person name="Bluhm B."/>
            <person name="Cannon C."/>
            <person name="Castanera R."/>
            <person name="Culley D."/>
            <person name="Daum C."/>
            <person name="Ezra D."/>
            <person name="Gonzalez J."/>
            <person name="Henrissat B."/>
            <person name="Kuo A."/>
            <person name="Liang C."/>
            <person name="Lipzen A."/>
            <person name="Lutzoni F."/>
            <person name="Magnuson J."/>
            <person name="Mondo S."/>
            <person name="Nolan M."/>
            <person name="Ohm R."/>
            <person name="Pangilinan J."/>
            <person name="Park H.-J."/>
            <person name="Ramirez L."/>
            <person name="Alfaro M."/>
            <person name="Sun H."/>
            <person name="Tritt A."/>
            <person name="Yoshinaga Y."/>
            <person name="Zwiers L.-H."/>
            <person name="Turgeon B."/>
            <person name="Goodwin S."/>
            <person name="Spatafora J."/>
            <person name="Crous P."/>
            <person name="Grigoriev I."/>
        </authorList>
    </citation>
    <scope>NUCLEOTIDE SEQUENCE</scope>
    <source>
        <strain evidence="8">CBS 107.79</strain>
    </source>
</reference>
<dbReference type="GO" id="GO:0000055">
    <property type="term" value="P:ribosomal large subunit export from nucleus"/>
    <property type="evidence" value="ECO:0007669"/>
    <property type="project" value="TreeGrafter"/>
</dbReference>
<evidence type="ECO:0000256" key="2">
    <source>
        <dbReference type="ARBA" id="ARBA00004496"/>
    </source>
</evidence>
<evidence type="ECO:0000256" key="6">
    <source>
        <dbReference type="ARBA" id="ARBA00023242"/>
    </source>
</evidence>
<evidence type="ECO:0008006" key="10">
    <source>
        <dbReference type="Google" id="ProtNLM"/>
    </source>
</evidence>
<name>A0A6A5UW16_9PLEO</name>